<dbReference type="Proteomes" id="UP000292685">
    <property type="component" value="Unassembled WGS sequence"/>
</dbReference>
<sequence length="63" mass="6587">MMRPAPAVAAHRRRALVWAPLVVTLGAIYLMTFHLMNGATVLAAGLMLAAALGAVLDDGSKNE</sequence>
<protein>
    <submittedName>
        <fullName evidence="2">Uncharacterized protein</fullName>
    </submittedName>
</protein>
<reference evidence="2 3" key="1">
    <citation type="submission" date="2019-02" db="EMBL/GenBank/DDBJ databases">
        <title>Sequencing the genomes of 1000 actinobacteria strains.</title>
        <authorList>
            <person name="Klenk H.-P."/>
        </authorList>
    </citation>
    <scope>NUCLEOTIDE SEQUENCE [LARGE SCALE GENOMIC DNA]</scope>
    <source>
        <strain evidence="2 3">DSM 17364</strain>
    </source>
</reference>
<gene>
    <name evidence="2" type="ORF">EV380_1343</name>
</gene>
<evidence type="ECO:0000313" key="3">
    <source>
        <dbReference type="Proteomes" id="UP000292685"/>
    </source>
</evidence>
<keyword evidence="3" id="KW-1185">Reference proteome</keyword>
<evidence type="ECO:0000313" key="2">
    <source>
        <dbReference type="EMBL" id="RZU61765.1"/>
    </source>
</evidence>
<keyword evidence="1" id="KW-1133">Transmembrane helix</keyword>
<keyword evidence="1" id="KW-0472">Membrane</keyword>
<accession>A0A4Q8ADM5</accession>
<feature type="transmembrane region" description="Helical" evidence="1">
    <location>
        <begin position="15"/>
        <end position="32"/>
    </location>
</feature>
<keyword evidence="1" id="KW-0812">Transmembrane</keyword>
<name>A0A4Q8ADM5_9MICC</name>
<dbReference type="AlphaFoldDB" id="A0A4Q8ADM5"/>
<proteinExistence type="predicted"/>
<evidence type="ECO:0000256" key="1">
    <source>
        <dbReference type="SAM" id="Phobius"/>
    </source>
</evidence>
<feature type="transmembrane region" description="Helical" evidence="1">
    <location>
        <begin position="38"/>
        <end position="56"/>
    </location>
</feature>
<organism evidence="2 3">
    <name type="scientific">Zhihengliuella halotolerans</name>
    <dbReference type="NCBI Taxonomy" id="370736"/>
    <lineage>
        <taxon>Bacteria</taxon>
        <taxon>Bacillati</taxon>
        <taxon>Actinomycetota</taxon>
        <taxon>Actinomycetes</taxon>
        <taxon>Micrococcales</taxon>
        <taxon>Micrococcaceae</taxon>
        <taxon>Zhihengliuella</taxon>
    </lineage>
</organism>
<dbReference type="EMBL" id="SHLA01000001">
    <property type="protein sequence ID" value="RZU61765.1"/>
    <property type="molecule type" value="Genomic_DNA"/>
</dbReference>
<comment type="caution">
    <text evidence="2">The sequence shown here is derived from an EMBL/GenBank/DDBJ whole genome shotgun (WGS) entry which is preliminary data.</text>
</comment>
<dbReference type="RefSeq" id="WP_130450210.1">
    <property type="nucleotide sequence ID" value="NZ_SHLA01000001.1"/>
</dbReference>